<evidence type="ECO:0000256" key="8">
    <source>
        <dbReference type="RuleBase" id="RU004466"/>
    </source>
</evidence>
<dbReference type="GO" id="GO:0005737">
    <property type="term" value="C:cytoplasm"/>
    <property type="evidence" value="ECO:0007669"/>
    <property type="project" value="UniProtKB-ARBA"/>
</dbReference>
<proteinExistence type="inferred from homology"/>
<keyword evidence="5" id="KW-0460">Magnesium</keyword>
<dbReference type="Proteomes" id="UP000286997">
    <property type="component" value="Unassembled WGS sequence"/>
</dbReference>
<dbReference type="InterPro" id="IPR000092">
    <property type="entry name" value="Polyprenyl_synt"/>
</dbReference>
<dbReference type="PANTHER" id="PTHR43281:SF1">
    <property type="entry name" value="FARNESYL DIPHOSPHATE SYNTHASE"/>
    <property type="match status" value="1"/>
</dbReference>
<dbReference type="FunFam" id="1.10.600.10:FF:000001">
    <property type="entry name" value="Geranylgeranyl diphosphate synthase"/>
    <property type="match status" value="1"/>
</dbReference>
<dbReference type="InterPro" id="IPR053378">
    <property type="entry name" value="Prenyl_diphosphate_synthase"/>
</dbReference>
<evidence type="ECO:0000256" key="4">
    <source>
        <dbReference type="ARBA" id="ARBA00022723"/>
    </source>
</evidence>
<dbReference type="InterPro" id="IPR008949">
    <property type="entry name" value="Isoprenoid_synthase_dom_sf"/>
</dbReference>
<keyword evidence="4" id="KW-0479">Metal-binding</keyword>
<dbReference type="PROSITE" id="PS00723">
    <property type="entry name" value="POLYPRENYL_SYNTHASE_1"/>
    <property type="match status" value="1"/>
</dbReference>
<dbReference type="GO" id="GO:0046872">
    <property type="term" value="F:metal ion binding"/>
    <property type="evidence" value="ECO:0007669"/>
    <property type="project" value="UniProtKB-KW"/>
</dbReference>
<keyword evidence="3 8" id="KW-0808">Transferase</keyword>
<evidence type="ECO:0000256" key="7">
    <source>
        <dbReference type="ARBA" id="ARBA00069024"/>
    </source>
</evidence>
<name>A0A437NYL5_9HYPH</name>
<dbReference type="NCBIfam" id="NF045485">
    <property type="entry name" value="FPPsyn"/>
    <property type="match status" value="1"/>
</dbReference>
<evidence type="ECO:0000256" key="2">
    <source>
        <dbReference type="ARBA" id="ARBA00006706"/>
    </source>
</evidence>
<dbReference type="InterPro" id="IPR033749">
    <property type="entry name" value="Polyprenyl_synt_CS"/>
</dbReference>
<dbReference type="Pfam" id="PF00348">
    <property type="entry name" value="polyprenyl_synt"/>
    <property type="match status" value="1"/>
</dbReference>
<reference evidence="10 11" key="1">
    <citation type="submission" date="2019-01" db="EMBL/GenBank/DDBJ databases">
        <authorList>
            <person name="Chen W.-M."/>
        </authorList>
    </citation>
    <scope>NUCLEOTIDE SEQUENCE [LARGE SCALE GENOMIC DNA]</scope>
    <source>
        <strain evidence="10 11">TER-1</strain>
    </source>
</reference>
<protein>
    <recommendedName>
        <fullName evidence="7">Probable farnesyl diphosphate synthase</fullName>
    </recommendedName>
</protein>
<organism evidence="10 11">
    <name type="scientific">Methylobacterium oryzihabitans</name>
    <dbReference type="NCBI Taxonomy" id="2499852"/>
    <lineage>
        <taxon>Bacteria</taxon>
        <taxon>Pseudomonadati</taxon>
        <taxon>Pseudomonadota</taxon>
        <taxon>Alphaproteobacteria</taxon>
        <taxon>Hyphomicrobiales</taxon>
        <taxon>Methylobacteriaceae</taxon>
        <taxon>Methylobacterium</taxon>
    </lineage>
</organism>
<evidence type="ECO:0000256" key="3">
    <source>
        <dbReference type="ARBA" id="ARBA00022679"/>
    </source>
</evidence>
<keyword evidence="6" id="KW-0414">Isoprene biosynthesis</keyword>
<dbReference type="Gene3D" id="1.10.600.10">
    <property type="entry name" value="Farnesyl Diphosphate Synthase"/>
    <property type="match status" value="1"/>
</dbReference>
<feature type="region of interest" description="Disordered" evidence="9">
    <location>
        <begin position="1"/>
        <end position="20"/>
    </location>
</feature>
<comment type="similarity">
    <text evidence="2 8">Belongs to the FPP/GGPP synthase family.</text>
</comment>
<gene>
    <name evidence="10" type="ORF">EOE48_20940</name>
</gene>
<dbReference type="SFLD" id="SFLDG01017">
    <property type="entry name" value="Polyprenyl_Transferase_Like"/>
    <property type="match status" value="1"/>
</dbReference>
<keyword evidence="11" id="KW-1185">Reference proteome</keyword>
<dbReference type="PANTHER" id="PTHR43281">
    <property type="entry name" value="FARNESYL DIPHOSPHATE SYNTHASE"/>
    <property type="match status" value="1"/>
</dbReference>
<evidence type="ECO:0000256" key="1">
    <source>
        <dbReference type="ARBA" id="ARBA00001946"/>
    </source>
</evidence>
<dbReference type="SFLD" id="SFLDS00005">
    <property type="entry name" value="Isoprenoid_Synthase_Type_I"/>
    <property type="match status" value="1"/>
</dbReference>
<evidence type="ECO:0000313" key="10">
    <source>
        <dbReference type="EMBL" id="RVU15104.1"/>
    </source>
</evidence>
<evidence type="ECO:0000256" key="6">
    <source>
        <dbReference type="ARBA" id="ARBA00023229"/>
    </source>
</evidence>
<dbReference type="CDD" id="cd00685">
    <property type="entry name" value="Trans_IPPS_HT"/>
    <property type="match status" value="1"/>
</dbReference>
<comment type="cofactor">
    <cofactor evidence="1">
        <name>Mg(2+)</name>
        <dbReference type="ChEBI" id="CHEBI:18420"/>
    </cofactor>
</comment>
<dbReference type="GO" id="GO:0016114">
    <property type="term" value="P:terpenoid biosynthetic process"/>
    <property type="evidence" value="ECO:0007669"/>
    <property type="project" value="UniProtKB-ARBA"/>
</dbReference>
<evidence type="ECO:0000313" key="11">
    <source>
        <dbReference type="Proteomes" id="UP000286997"/>
    </source>
</evidence>
<accession>A0A437NYL5</accession>
<dbReference type="PROSITE" id="PS00444">
    <property type="entry name" value="POLYPRENYL_SYNTHASE_2"/>
    <property type="match status" value="1"/>
</dbReference>
<dbReference type="EMBL" id="SACP01000024">
    <property type="protein sequence ID" value="RVU15104.1"/>
    <property type="molecule type" value="Genomic_DNA"/>
</dbReference>
<dbReference type="SUPFAM" id="SSF48576">
    <property type="entry name" value="Terpenoid synthases"/>
    <property type="match status" value="1"/>
</dbReference>
<evidence type="ECO:0000256" key="9">
    <source>
        <dbReference type="SAM" id="MobiDB-lite"/>
    </source>
</evidence>
<sequence length="326" mass="34149">MQAHPAARPPLSQDPSARAYPQAADFTSRLTAVADAVEDFLADRLGDGLQPGEIARPPRLMQAMRHAVLGGGKRLRPFLAIETARMLGGAYPGALAAGAAVELVHCYSLVHDDLPAMDDDDLRRGKPTVHKAYDEATAILVGDALQTLAFEILADETWQPDARIRADLVLGLARASGLGGMVGGQLLDLGAEGRFGPANLDVEATLQLQAMKTGAILAHSVEAGTLVGGADAAGRAALLRYGRALGQAFQVADDILDREASSEAMGKRTGKDKDAGKATLVDRLGLDGARAECERLVGECEAALAPWGEAAQTLKDAARFTVARKT</sequence>
<dbReference type="GO" id="GO:0004659">
    <property type="term" value="F:prenyltransferase activity"/>
    <property type="evidence" value="ECO:0007669"/>
    <property type="project" value="InterPro"/>
</dbReference>
<dbReference type="OrthoDB" id="9805316at2"/>
<dbReference type="AlphaFoldDB" id="A0A437NYL5"/>
<evidence type="ECO:0000256" key="5">
    <source>
        <dbReference type="ARBA" id="ARBA00022842"/>
    </source>
</evidence>
<comment type="caution">
    <text evidence="10">The sequence shown here is derived from an EMBL/GenBank/DDBJ whole genome shotgun (WGS) entry which is preliminary data.</text>
</comment>